<dbReference type="Proteomes" id="UP001472866">
    <property type="component" value="Chromosome 05"/>
</dbReference>
<evidence type="ECO:0000256" key="2">
    <source>
        <dbReference type="ARBA" id="ARBA00000937"/>
    </source>
</evidence>
<dbReference type="InterPro" id="IPR001564">
    <property type="entry name" value="Nucleoside_diP_kinase"/>
</dbReference>
<dbReference type="Pfam" id="PF00334">
    <property type="entry name" value="NDK"/>
    <property type="match status" value="1"/>
</dbReference>
<dbReference type="Gene3D" id="3.30.70.141">
    <property type="entry name" value="Nucleoside diphosphate kinase-like domain"/>
    <property type="match status" value="1"/>
</dbReference>
<dbReference type="EMBL" id="CP151505">
    <property type="protein sequence ID" value="WZN61984.1"/>
    <property type="molecule type" value="Genomic_DNA"/>
</dbReference>
<dbReference type="FunFam" id="3.30.70.141:FF:000002">
    <property type="entry name" value="Nucleoside diphosphate kinase"/>
    <property type="match status" value="1"/>
</dbReference>
<dbReference type="GO" id="GO:0004550">
    <property type="term" value="F:nucleoside diphosphate kinase activity"/>
    <property type="evidence" value="ECO:0007669"/>
    <property type="project" value="UniProtKB-EC"/>
</dbReference>
<comment type="cofactor">
    <cofactor evidence="3">
        <name>Mg(2+)</name>
        <dbReference type="ChEBI" id="CHEBI:18420"/>
    </cofactor>
</comment>
<dbReference type="SUPFAM" id="SSF54919">
    <property type="entry name" value="Nucleoside diphosphate kinase, NDK"/>
    <property type="match status" value="1"/>
</dbReference>
<comment type="similarity">
    <text evidence="4 9 10">Belongs to the NDK family.</text>
</comment>
<dbReference type="AlphaFoldDB" id="A0AAX4P877"/>
<comment type="catalytic activity">
    <reaction evidence="1 11">
        <text>a 2'-deoxyribonucleoside 5'-diphosphate + ATP = a 2'-deoxyribonucleoside 5'-triphosphate + ADP</text>
        <dbReference type="Rhea" id="RHEA:44640"/>
        <dbReference type="ChEBI" id="CHEBI:30616"/>
        <dbReference type="ChEBI" id="CHEBI:61560"/>
        <dbReference type="ChEBI" id="CHEBI:73316"/>
        <dbReference type="ChEBI" id="CHEBI:456216"/>
        <dbReference type="EC" id="2.7.4.6"/>
    </reaction>
</comment>
<dbReference type="GO" id="GO:0006228">
    <property type="term" value="P:UTP biosynthetic process"/>
    <property type="evidence" value="ECO:0007669"/>
    <property type="project" value="InterPro"/>
</dbReference>
<dbReference type="HAMAP" id="MF_00451">
    <property type="entry name" value="NDP_kinase"/>
    <property type="match status" value="1"/>
</dbReference>
<dbReference type="GO" id="GO:0005524">
    <property type="term" value="F:ATP binding"/>
    <property type="evidence" value="ECO:0007669"/>
    <property type="project" value="UniProtKB-KW"/>
</dbReference>
<dbReference type="PRINTS" id="PR01243">
    <property type="entry name" value="NUCDPKINASE"/>
</dbReference>
<dbReference type="PROSITE" id="PS51374">
    <property type="entry name" value="NDPK_LIKE"/>
    <property type="match status" value="1"/>
</dbReference>
<feature type="binding site" evidence="9">
    <location>
        <position position="131"/>
    </location>
    <ligand>
        <name>ATP</name>
        <dbReference type="ChEBI" id="CHEBI:30616"/>
    </ligand>
</feature>
<dbReference type="EC" id="2.7.4.6" evidence="11"/>
<dbReference type="PROSITE" id="PS00469">
    <property type="entry name" value="NDPK"/>
    <property type="match status" value="1"/>
</dbReference>
<proteinExistence type="inferred from homology"/>
<gene>
    <name evidence="13" type="ORF">HKI87_05g35200</name>
</gene>
<evidence type="ECO:0000256" key="3">
    <source>
        <dbReference type="ARBA" id="ARBA00001946"/>
    </source>
</evidence>
<dbReference type="GO" id="GO:0006183">
    <property type="term" value="P:GTP biosynthetic process"/>
    <property type="evidence" value="ECO:0007669"/>
    <property type="project" value="InterPro"/>
</dbReference>
<evidence type="ECO:0000256" key="6">
    <source>
        <dbReference type="ARBA" id="ARBA00022741"/>
    </source>
</evidence>
<evidence type="ECO:0000313" key="13">
    <source>
        <dbReference type="EMBL" id="WZN61984.1"/>
    </source>
</evidence>
<evidence type="ECO:0000313" key="14">
    <source>
        <dbReference type="Proteomes" id="UP001472866"/>
    </source>
</evidence>
<evidence type="ECO:0000256" key="4">
    <source>
        <dbReference type="ARBA" id="ARBA00008142"/>
    </source>
</evidence>
<sequence>MVLEARAKLTTSGCGLGPRAAGARAPRRAANHALSIRIAAPKVAGTPNRAVLDTRASKVVGASRPAGLAPLQAHSEQTYIMVKPDGVQRGLVGEIISRFEKKGFTLKGLQMCICDKAKAEEHYRDLEGKPFFPNLVDYICSGPVVCMVWEGTDVVKAGRNLIGVTNPTDAAPGTIRGDFGVEVGRNLVHGSDSVENGEREISLWFGGTDTVEWEPTMTPWIKELS</sequence>
<dbReference type="SMART" id="SM00562">
    <property type="entry name" value="NDK"/>
    <property type="match status" value="1"/>
</dbReference>
<dbReference type="CDD" id="cd04413">
    <property type="entry name" value="NDPk_I"/>
    <property type="match status" value="1"/>
</dbReference>
<evidence type="ECO:0000256" key="10">
    <source>
        <dbReference type="RuleBase" id="RU004011"/>
    </source>
</evidence>
<evidence type="ECO:0000256" key="5">
    <source>
        <dbReference type="ARBA" id="ARBA00022679"/>
    </source>
</evidence>
<dbReference type="InterPro" id="IPR023005">
    <property type="entry name" value="Nucleoside_diP_kinase_AS"/>
</dbReference>
<feature type="domain" description="Nucleoside diphosphate kinase-like" evidence="12">
    <location>
        <begin position="75"/>
        <end position="212"/>
    </location>
</feature>
<reference evidence="13 14" key="1">
    <citation type="submission" date="2024-03" db="EMBL/GenBank/DDBJ databases">
        <title>Complete genome sequence of the green alga Chloropicon roscoffensis RCC1871.</title>
        <authorList>
            <person name="Lemieux C."/>
            <person name="Pombert J.-F."/>
            <person name="Otis C."/>
            <person name="Turmel M."/>
        </authorList>
    </citation>
    <scope>NUCLEOTIDE SEQUENCE [LARGE SCALE GENOMIC DNA]</scope>
    <source>
        <strain evidence="13 14">RCC1871</strain>
    </source>
</reference>
<dbReference type="InterPro" id="IPR036850">
    <property type="entry name" value="NDK-like_dom_sf"/>
</dbReference>
<evidence type="ECO:0000259" key="12">
    <source>
        <dbReference type="SMART" id="SM00562"/>
    </source>
</evidence>
<dbReference type="PANTHER" id="PTHR11349">
    <property type="entry name" value="NUCLEOSIDE DIPHOSPHATE KINASE"/>
    <property type="match status" value="1"/>
</dbReference>
<feature type="active site" description="Pros-phosphohistidine intermediate" evidence="9">
    <location>
        <position position="189"/>
    </location>
</feature>
<dbReference type="InterPro" id="IPR034907">
    <property type="entry name" value="NDK-like_dom"/>
</dbReference>
<feature type="binding site" evidence="9">
    <location>
        <position position="159"/>
    </location>
    <ligand>
        <name>ATP</name>
        <dbReference type="ChEBI" id="CHEBI:30616"/>
    </ligand>
</feature>
<feature type="binding site" evidence="9">
    <location>
        <position position="83"/>
    </location>
    <ligand>
        <name>ATP</name>
        <dbReference type="ChEBI" id="CHEBI:30616"/>
    </ligand>
</feature>
<keyword evidence="5 11" id="KW-0808">Transferase</keyword>
<accession>A0AAX4P877</accession>
<keyword evidence="14" id="KW-1185">Reference proteome</keyword>
<dbReference type="NCBIfam" id="NF001908">
    <property type="entry name" value="PRK00668.1"/>
    <property type="match status" value="1"/>
</dbReference>
<feature type="binding site" evidence="9">
    <location>
        <position position="186"/>
    </location>
    <ligand>
        <name>ATP</name>
        <dbReference type="ChEBI" id="CHEBI:30616"/>
    </ligand>
</feature>
<dbReference type="GO" id="GO:0006241">
    <property type="term" value="P:CTP biosynthetic process"/>
    <property type="evidence" value="ECO:0007669"/>
    <property type="project" value="InterPro"/>
</dbReference>
<evidence type="ECO:0000256" key="1">
    <source>
        <dbReference type="ARBA" id="ARBA00000082"/>
    </source>
</evidence>
<feature type="binding site" evidence="9">
    <location>
        <position position="176"/>
    </location>
    <ligand>
        <name>ATP</name>
        <dbReference type="ChEBI" id="CHEBI:30616"/>
    </ligand>
</feature>
<comment type="catalytic activity">
    <reaction evidence="2">
        <text>a ribonucleoside 5'-diphosphate + ATP = a ribonucleoside 5'-triphosphate + ADP</text>
        <dbReference type="Rhea" id="RHEA:18113"/>
        <dbReference type="ChEBI" id="CHEBI:30616"/>
        <dbReference type="ChEBI" id="CHEBI:57930"/>
        <dbReference type="ChEBI" id="CHEBI:61557"/>
        <dbReference type="ChEBI" id="CHEBI:456216"/>
        <dbReference type="EC" id="2.7.4.6"/>
    </reaction>
</comment>
<name>A0AAX4P877_9CHLO</name>
<feature type="binding site" evidence="9">
    <location>
        <position position="165"/>
    </location>
    <ligand>
        <name>ATP</name>
        <dbReference type="ChEBI" id="CHEBI:30616"/>
    </ligand>
</feature>
<keyword evidence="6 11" id="KW-0547">Nucleotide-binding</keyword>
<evidence type="ECO:0000256" key="7">
    <source>
        <dbReference type="ARBA" id="ARBA00022777"/>
    </source>
</evidence>
<evidence type="ECO:0000256" key="11">
    <source>
        <dbReference type="RuleBase" id="RU004013"/>
    </source>
</evidence>
<protein>
    <recommendedName>
        <fullName evidence="11">Nucleoside diphosphate kinase</fullName>
        <ecNumber evidence="11">2.7.4.6</ecNumber>
    </recommendedName>
</protein>
<keyword evidence="7 11" id="KW-0418">Kinase</keyword>
<evidence type="ECO:0000256" key="9">
    <source>
        <dbReference type="PROSITE-ProRule" id="PRU00706"/>
    </source>
</evidence>
<evidence type="ECO:0000256" key="8">
    <source>
        <dbReference type="ARBA" id="ARBA00022840"/>
    </source>
</evidence>
<keyword evidence="8 11" id="KW-0067">ATP-binding</keyword>
<organism evidence="13 14">
    <name type="scientific">Chloropicon roscoffensis</name>
    <dbReference type="NCBI Taxonomy" id="1461544"/>
    <lineage>
        <taxon>Eukaryota</taxon>
        <taxon>Viridiplantae</taxon>
        <taxon>Chlorophyta</taxon>
        <taxon>Chloropicophyceae</taxon>
        <taxon>Chloropicales</taxon>
        <taxon>Chloropicaceae</taxon>
        <taxon>Chloropicon</taxon>
    </lineage>
</organism>